<name>G9P3G6_HYPAI</name>
<protein>
    <submittedName>
        <fullName evidence="5">Ankyrin repeat protein</fullName>
    </submittedName>
</protein>
<evidence type="ECO:0000256" key="3">
    <source>
        <dbReference type="PROSITE-ProRule" id="PRU00023"/>
    </source>
</evidence>
<keyword evidence="1" id="KW-0677">Repeat</keyword>
<comment type="caution">
    <text evidence="5">The sequence shown here is derived from an EMBL/GenBank/DDBJ whole genome shotgun (WGS) entry which is preliminary data.</text>
</comment>
<dbReference type="InterPro" id="IPR036770">
    <property type="entry name" value="Ankyrin_rpt-contain_sf"/>
</dbReference>
<reference evidence="5 6" key="1">
    <citation type="journal article" date="2011" name="Genome Biol.">
        <title>Comparative genome sequence analysis underscores mycoparasitism as the ancestral life style of Trichoderma.</title>
        <authorList>
            <person name="Kubicek C.P."/>
            <person name="Herrera-Estrella A."/>
            <person name="Seidl-Seiboth V."/>
            <person name="Martinez D.A."/>
            <person name="Druzhinina I.S."/>
            <person name="Thon M."/>
            <person name="Zeilinger S."/>
            <person name="Casas-Flores S."/>
            <person name="Horwitz B.A."/>
            <person name="Mukherjee P.K."/>
            <person name="Mukherjee M."/>
            <person name="Kredics L."/>
            <person name="Alcaraz L.D."/>
            <person name="Aerts A."/>
            <person name="Antal Z."/>
            <person name="Atanasova L."/>
            <person name="Cervantes-Badillo M.G."/>
            <person name="Challacombe J."/>
            <person name="Chertkov O."/>
            <person name="McCluskey K."/>
            <person name="Coulpier F."/>
            <person name="Deshpande N."/>
            <person name="von Doehren H."/>
            <person name="Ebbole D.J."/>
            <person name="Esquivel-Naranjo E.U."/>
            <person name="Fekete E."/>
            <person name="Flipphi M."/>
            <person name="Glaser F."/>
            <person name="Gomez-Rodriguez E.Y."/>
            <person name="Gruber S."/>
            <person name="Han C."/>
            <person name="Henrissat B."/>
            <person name="Hermosa R."/>
            <person name="Hernandez-Onate M."/>
            <person name="Karaffa L."/>
            <person name="Kosti I."/>
            <person name="Le Crom S."/>
            <person name="Lindquist E."/>
            <person name="Lucas S."/>
            <person name="Luebeck M."/>
            <person name="Luebeck P.S."/>
            <person name="Margeot A."/>
            <person name="Metz B."/>
            <person name="Misra M."/>
            <person name="Nevalainen H."/>
            <person name="Omann M."/>
            <person name="Packer N."/>
            <person name="Perrone G."/>
            <person name="Uresti-Rivera E.E."/>
            <person name="Salamov A."/>
            <person name="Schmoll M."/>
            <person name="Seiboth B."/>
            <person name="Shapiro H."/>
            <person name="Sukno S."/>
            <person name="Tamayo-Ramos J.A."/>
            <person name="Tisch D."/>
            <person name="Wiest A."/>
            <person name="Wilkinson H.H."/>
            <person name="Zhang M."/>
            <person name="Coutinho P.M."/>
            <person name="Kenerley C.M."/>
            <person name="Monte E."/>
            <person name="Baker S.E."/>
            <person name="Grigoriev I.V."/>
        </authorList>
    </citation>
    <scope>NUCLEOTIDE SEQUENCE [LARGE SCALE GENOMIC DNA]</scope>
    <source>
        <strain evidence="6">ATCC 20476 / IMI 206040</strain>
    </source>
</reference>
<dbReference type="SMART" id="SM00248">
    <property type="entry name" value="ANK"/>
    <property type="match status" value="10"/>
</dbReference>
<evidence type="ECO:0000256" key="1">
    <source>
        <dbReference type="ARBA" id="ARBA00022737"/>
    </source>
</evidence>
<feature type="repeat" description="ANK" evidence="3">
    <location>
        <begin position="240"/>
        <end position="261"/>
    </location>
</feature>
<dbReference type="Gene3D" id="1.25.40.20">
    <property type="entry name" value="Ankyrin repeat-containing domain"/>
    <property type="match status" value="2"/>
</dbReference>
<dbReference type="STRING" id="452589.G9P3G6"/>
<dbReference type="PROSITE" id="PS50088">
    <property type="entry name" value="ANK_REPEAT"/>
    <property type="match status" value="2"/>
</dbReference>
<dbReference type="HOGENOM" id="CLU_419805_0_0_1"/>
<dbReference type="OrthoDB" id="426293at2759"/>
<keyword evidence="2 3" id="KW-0040">ANK repeat</keyword>
<dbReference type="AlphaFoldDB" id="G9P3G6"/>
<accession>G9P3G6</accession>
<feature type="repeat" description="ANK" evidence="3">
    <location>
        <begin position="519"/>
        <end position="543"/>
    </location>
</feature>
<evidence type="ECO:0000256" key="4">
    <source>
        <dbReference type="SAM" id="MobiDB-lite"/>
    </source>
</evidence>
<feature type="compositionally biased region" description="Polar residues" evidence="4">
    <location>
        <begin position="9"/>
        <end position="20"/>
    </location>
</feature>
<dbReference type="Pfam" id="PF00023">
    <property type="entry name" value="Ank"/>
    <property type="match status" value="1"/>
</dbReference>
<evidence type="ECO:0000313" key="6">
    <source>
        <dbReference type="Proteomes" id="UP000005426"/>
    </source>
</evidence>
<dbReference type="eggNOG" id="KOG0504">
    <property type="taxonomic scope" value="Eukaryota"/>
</dbReference>
<dbReference type="PANTHER" id="PTHR24198:SF165">
    <property type="entry name" value="ANKYRIN REPEAT-CONTAINING PROTEIN-RELATED"/>
    <property type="match status" value="1"/>
</dbReference>
<proteinExistence type="predicted"/>
<dbReference type="InterPro" id="IPR002110">
    <property type="entry name" value="Ankyrin_rpt"/>
</dbReference>
<organism evidence="5 6">
    <name type="scientific">Hypocrea atroviridis (strain ATCC 20476 / IMI 206040)</name>
    <name type="common">Trichoderma atroviride</name>
    <dbReference type="NCBI Taxonomy" id="452589"/>
    <lineage>
        <taxon>Eukaryota</taxon>
        <taxon>Fungi</taxon>
        <taxon>Dikarya</taxon>
        <taxon>Ascomycota</taxon>
        <taxon>Pezizomycotina</taxon>
        <taxon>Sordariomycetes</taxon>
        <taxon>Hypocreomycetidae</taxon>
        <taxon>Hypocreales</taxon>
        <taxon>Hypocreaceae</taxon>
        <taxon>Trichoderma</taxon>
    </lineage>
</organism>
<sequence length="584" mass="65550">MTQQLRYFFPSNNEQGQDSKTMARRPSDREEQQLILCFDVLDKILMDYVEEEGDVLNFILASKIYYEQFHDTLLFRNVLHGGCTALKKAAKRADKAMVKKILNIPSMETAAPRNIWPRAVNSARAHKDLVGILLQVDCVRASIDEEASELSEKGMQTWRERNYNDSWLRVMFDAIKGGQTDVVGLFLSLGLTVESYGRNGCSALHMAVESCQQVSLVKLLLEKYQADAHKLTVNWRPRQQGKSPLAIAIERNKTEVVELLLGYVDLCSGRPGTFCEALAKAAVWQHYDIIDILSRDERIDPNAYDDDGRTIMGDAVERGEVESVQRLLENGRFDPNATTAKGWSPLMIAAGSVCGLAMTKLLLSDKRADMFLRDGVGRNALFHAAYHGGDEVLEMYLQDGRLDPNEADENLNTPVLCTRDENCLLHLINDARVDLNKANSEGMTPLMQNVSLGLSKHVEQLLDSGRVDVNLVNHEGNTAMMMAISRQGTFGRREEINCRIVVRCMLGSGRVKLDLVNANGETALMMAVKTGNTGVVEMILAMGDCMMDFKDAQVVTMVRHAIRNDDMEMLELLLRWVRLRKEAR</sequence>
<dbReference type="Pfam" id="PF12796">
    <property type="entry name" value="Ank_2"/>
    <property type="match status" value="3"/>
</dbReference>
<keyword evidence="6" id="KW-1185">Reference proteome</keyword>
<evidence type="ECO:0000256" key="2">
    <source>
        <dbReference type="ARBA" id="ARBA00023043"/>
    </source>
</evidence>
<dbReference type="EMBL" id="ABDG02000026">
    <property type="protein sequence ID" value="EHK42925.1"/>
    <property type="molecule type" value="Genomic_DNA"/>
</dbReference>
<dbReference type="Proteomes" id="UP000005426">
    <property type="component" value="Unassembled WGS sequence"/>
</dbReference>
<dbReference type="PANTHER" id="PTHR24198">
    <property type="entry name" value="ANKYRIN REPEAT AND PROTEIN KINASE DOMAIN-CONTAINING PROTEIN"/>
    <property type="match status" value="1"/>
</dbReference>
<feature type="region of interest" description="Disordered" evidence="4">
    <location>
        <begin position="9"/>
        <end position="28"/>
    </location>
</feature>
<dbReference type="PROSITE" id="PS50297">
    <property type="entry name" value="ANK_REP_REGION"/>
    <property type="match status" value="2"/>
</dbReference>
<dbReference type="OMA" id="HANMVEL"/>
<evidence type="ECO:0000313" key="5">
    <source>
        <dbReference type="EMBL" id="EHK42925.1"/>
    </source>
</evidence>
<gene>
    <name evidence="5" type="ORF">TRIATDRAFT_131025</name>
</gene>
<dbReference type="SUPFAM" id="SSF48403">
    <property type="entry name" value="Ankyrin repeat"/>
    <property type="match status" value="1"/>
</dbReference>